<dbReference type="GO" id="GO:0000976">
    <property type="term" value="F:transcription cis-regulatory region binding"/>
    <property type="evidence" value="ECO:0007669"/>
    <property type="project" value="TreeGrafter"/>
</dbReference>
<sequence>MLDFRLKVFYTVAKELSFTKAAQALFISQPAVTKHIHELERQVGIALFERIGNKIQLTVAGKILYHHAIEIFEQYRSLTFDIQQLKEEHAGELNLGASSTIAHYVLPRYMAKFYTGHPNVQLTLLNGNTSQVENALINKDIQLGVVEGNLKNPSIKYSPFMQDEIILVANPKFATGLGKCTVKKLTGIPLLLREQGSGTLQVITEALMQYKIKRSELKVPIQLGSTESIKSYLYQAPVAAFLSKQTLQTELDFGLLKQIELPNFKIERKFYFIQLQGHQDKLAQTFIKFMKQSLAADES</sequence>
<keyword evidence="2" id="KW-0805">Transcription regulation</keyword>
<keyword evidence="4" id="KW-0804">Transcription</keyword>
<dbReference type="Gene3D" id="3.40.190.290">
    <property type="match status" value="1"/>
</dbReference>
<dbReference type="PANTHER" id="PTHR30126:SF39">
    <property type="entry name" value="HTH-TYPE TRANSCRIPTIONAL REGULATOR CYSL"/>
    <property type="match status" value="1"/>
</dbReference>
<evidence type="ECO:0000256" key="4">
    <source>
        <dbReference type="ARBA" id="ARBA00023163"/>
    </source>
</evidence>
<dbReference type="FunFam" id="1.10.10.10:FF:000001">
    <property type="entry name" value="LysR family transcriptional regulator"/>
    <property type="match status" value="1"/>
</dbReference>
<dbReference type="InterPro" id="IPR036388">
    <property type="entry name" value="WH-like_DNA-bd_sf"/>
</dbReference>
<dbReference type="PROSITE" id="PS50931">
    <property type="entry name" value="HTH_LYSR"/>
    <property type="match status" value="1"/>
</dbReference>
<dbReference type="Pfam" id="PF03466">
    <property type="entry name" value="LysR_substrate"/>
    <property type="match status" value="1"/>
</dbReference>
<dbReference type="SUPFAM" id="SSF46785">
    <property type="entry name" value="Winged helix' DNA-binding domain"/>
    <property type="match status" value="1"/>
</dbReference>
<dbReference type="OrthoDB" id="9785745at2"/>
<dbReference type="PRINTS" id="PR00039">
    <property type="entry name" value="HTHLYSR"/>
</dbReference>
<dbReference type="SUPFAM" id="SSF53850">
    <property type="entry name" value="Periplasmic binding protein-like II"/>
    <property type="match status" value="1"/>
</dbReference>
<reference evidence="6 7" key="1">
    <citation type="submission" date="2017-10" db="EMBL/GenBank/DDBJ databases">
        <title>Paenichitinophaga pekingensis gen. nov., sp. nov., isolated from activated sludge.</title>
        <authorList>
            <person name="Jin D."/>
            <person name="Kong X."/>
            <person name="Deng Y."/>
            <person name="Bai Z."/>
        </authorList>
    </citation>
    <scope>NUCLEOTIDE SEQUENCE [LARGE SCALE GENOMIC DNA]</scope>
    <source>
        <strain evidence="6 7">13</strain>
    </source>
</reference>
<dbReference type="EMBL" id="CP023777">
    <property type="protein sequence ID" value="ATL46773.1"/>
    <property type="molecule type" value="Genomic_DNA"/>
</dbReference>
<protein>
    <submittedName>
        <fullName evidence="6">LysR family transcriptional regulator</fullName>
    </submittedName>
</protein>
<accession>A0A291QSA6</accession>
<dbReference type="Gene3D" id="1.10.10.10">
    <property type="entry name" value="Winged helix-like DNA-binding domain superfamily/Winged helix DNA-binding domain"/>
    <property type="match status" value="1"/>
</dbReference>
<dbReference type="PANTHER" id="PTHR30126">
    <property type="entry name" value="HTH-TYPE TRANSCRIPTIONAL REGULATOR"/>
    <property type="match status" value="1"/>
</dbReference>
<name>A0A291QSA6_9BACT</name>
<evidence type="ECO:0000256" key="3">
    <source>
        <dbReference type="ARBA" id="ARBA00023125"/>
    </source>
</evidence>
<organism evidence="6 7">
    <name type="scientific">Chitinophaga caeni</name>
    <dbReference type="NCBI Taxonomy" id="2029983"/>
    <lineage>
        <taxon>Bacteria</taxon>
        <taxon>Pseudomonadati</taxon>
        <taxon>Bacteroidota</taxon>
        <taxon>Chitinophagia</taxon>
        <taxon>Chitinophagales</taxon>
        <taxon>Chitinophagaceae</taxon>
        <taxon>Chitinophaga</taxon>
    </lineage>
</organism>
<evidence type="ECO:0000259" key="5">
    <source>
        <dbReference type="PROSITE" id="PS50931"/>
    </source>
</evidence>
<evidence type="ECO:0000313" key="6">
    <source>
        <dbReference type="EMBL" id="ATL46773.1"/>
    </source>
</evidence>
<dbReference type="Proteomes" id="UP000220133">
    <property type="component" value="Chromosome"/>
</dbReference>
<dbReference type="AlphaFoldDB" id="A0A291QSA6"/>
<keyword evidence="7" id="KW-1185">Reference proteome</keyword>
<dbReference type="KEGG" id="cbae:COR50_06055"/>
<dbReference type="InterPro" id="IPR000847">
    <property type="entry name" value="LysR_HTH_N"/>
</dbReference>
<gene>
    <name evidence="6" type="ORF">COR50_06055</name>
</gene>
<dbReference type="InterPro" id="IPR005119">
    <property type="entry name" value="LysR_subst-bd"/>
</dbReference>
<dbReference type="InterPro" id="IPR036390">
    <property type="entry name" value="WH_DNA-bd_sf"/>
</dbReference>
<evidence type="ECO:0000256" key="2">
    <source>
        <dbReference type="ARBA" id="ARBA00023015"/>
    </source>
</evidence>
<evidence type="ECO:0000313" key="7">
    <source>
        <dbReference type="Proteomes" id="UP000220133"/>
    </source>
</evidence>
<evidence type="ECO:0000256" key="1">
    <source>
        <dbReference type="ARBA" id="ARBA00009437"/>
    </source>
</evidence>
<keyword evidence="3" id="KW-0238">DNA-binding</keyword>
<feature type="domain" description="HTH lysR-type" evidence="5">
    <location>
        <begin position="1"/>
        <end position="58"/>
    </location>
</feature>
<dbReference type="GO" id="GO:0003700">
    <property type="term" value="F:DNA-binding transcription factor activity"/>
    <property type="evidence" value="ECO:0007669"/>
    <property type="project" value="InterPro"/>
</dbReference>
<dbReference type="RefSeq" id="WP_098193160.1">
    <property type="nucleotide sequence ID" value="NZ_CP023777.1"/>
</dbReference>
<proteinExistence type="inferred from homology"/>
<dbReference type="Pfam" id="PF00126">
    <property type="entry name" value="HTH_1"/>
    <property type="match status" value="1"/>
</dbReference>
<comment type="similarity">
    <text evidence="1">Belongs to the LysR transcriptional regulatory family.</text>
</comment>